<sequence>MISKHNKNMTVVEENAKKQSYLTINAKNETPTNLSVDMIECVEELLESDKIMANVKEKSLQVTNEVQVQQLSFGVDRLLNRSEDTQFKIIAEQCESVEKLCNEAKISVKCCDNANSSYSCCSYPKYSVASRQADVQHSRHLTYTVNSWQITPAPAIPKNKIQDAFMDSKNIIRPTPIRALGNPINDSGNSISNLFQLAEELAGAHSESTKEITCEEPGFKTLYFHQAPGEAPSLLP</sequence>
<evidence type="ECO:0000313" key="2">
    <source>
        <dbReference type="Proteomes" id="UP000092460"/>
    </source>
</evidence>
<reference evidence="1" key="2">
    <citation type="submission" date="2020-05" db="UniProtKB">
        <authorList>
            <consortium name="EnsemblMetazoa"/>
        </authorList>
    </citation>
    <scope>IDENTIFICATION</scope>
    <source>
        <strain evidence="1">IAEA</strain>
    </source>
</reference>
<organism evidence="1 2">
    <name type="scientific">Glossina palpalis gambiensis</name>
    <dbReference type="NCBI Taxonomy" id="67801"/>
    <lineage>
        <taxon>Eukaryota</taxon>
        <taxon>Metazoa</taxon>
        <taxon>Ecdysozoa</taxon>
        <taxon>Arthropoda</taxon>
        <taxon>Hexapoda</taxon>
        <taxon>Insecta</taxon>
        <taxon>Pterygota</taxon>
        <taxon>Neoptera</taxon>
        <taxon>Endopterygota</taxon>
        <taxon>Diptera</taxon>
        <taxon>Brachycera</taxon>
        <taxon>Muscomorpha</taxon>
        <taxon>Hippoboscoidea</taxon>
        <taxon>Glossinidae</taxon>
        <taxon>Glossina</taxon>
    </lineage>
</organism>
<keyword evidence="2" id="KW-1185">Reference proteome</keyword>
<dbReference type="VEuPathDB" id="VectorBase:GPPI045153"/>
<protein>
    <submittedName>
        <fullName evidence="1">Uncharacterized protein</fullName>
    </submittedName>
</protein>
<dbReference type="EnsemblMetazoa" id="GPPI045153-RA">
    <property type="protein sequence ID" value="GPPI045153-PA"/>
    <property type="gene ID" value="GPPI045153"/>
</dbReference>
<name>A0A1B0BZJ3_9MUSC</name>
<dbReference type="Proteomes" id="UP000092460">
    <property type="component" value="Unassembled WGS sequence"/>
</dbReference>
<accession>A0A1B0BZJ3</accession>
<reference evidence="2" key="1">
    <citation type="submission" date="2015-01" db="EMBL/GenBank/DDBJ databases">
        <authorList>
            <person name="Aksoy S."/>
            <person name="Warren W."/>
            <person name="Wilson R.K."/>
        </authorList>
    </citation>
    <scope>NUCLEOTIDE SEQUENCE [LARGE SCALE GENOMIC DNA]</scope>
    <source>
        <strain evidence="2">IAEA</strain>
    </source>
</reference>
<dbReference type="EMBL" id="JXJN01023165">
    <property type="status" value="NOT_ANNOTATED_CDS"/>
    <property type="molecule type" value="Genomic_DNA"/>
</dbReference>
<dbReference type="AlphaFoldDB" id="A0A1B0BZJ3"/>
<evidence type="ECO:0000313" key="1">
    <source>
        <dbReference type="EnsemblMetazoa" id="GPPI045153-PA"/>
    </source>
</evidence>
<proteinExistence type="predicted"/>